<dbReference type="GO" id="GO:0006508">
    <property type="term" value="P:proteolysis"/>
    <property type="evidence" value="ECO:0007669"/>
    <property type="project" value="UniProtKB-KW"/>
</dbReference>
<dbReference type="GO" id="GO:0008955">
    <property type="term" value="F:peptidoglycan glycosyltransferase activity"/>
    <property type="evidence" value="ECO:0007669"/>
    <property type="project" value="UniProtKB-EC"/>
</dbReference>
<evidence type="ECO:0000256" key="5">
    <source>
        <dbReference type="ARBA" id="ARBA00022670"/>
    </source>
</evidence>
<name>A0A1C3JWD7_9GAMM</name>
<dbReference type="OrthoDB" id="9766909at2"/>
<keyword evidence="5" id="KW-0645">Protease</keyword>
<comment type="similarity">
    <text evidence="2">In the C-terminal section; belongs to the transpeptidase family.</text>
</comment>
<keyword evidence="18" id="KW-1185">Reference proteome</keyword>
<dbReference type="PANTHER" id="PTHR32282">
    <property type="entry name" value="BINDING PROTEIN TRANSPEPTIDASE, PUTATIVE-RELATED"/>
    <property type="match status" value="1"/>
</dbReference>
<dbReference type="Gene3D" id="3.40.710.10">
    <property type="entry name" value="DD-peptidase/beta-lactamase superfamily"/>
    <property type="match status" value="1"/>
</dbReference>
<keyword evidence="12" id="KW-1133">Transmembrane helix</keyword>
<dbReference type="GO" id="GO:0004180">
    <property type="term" value="F:carboxypeptidase activity"/>
    <property type="evidence" value="ECO:0007669"/>
    <property type="project" value="UniProtKB-KW"/>
</dbReference>
<dbReference type="InterPro" id="IPR001264">
    <property type="entry name" value="Glyco_trans_51"/>
</dbReference>
<dbReference type="InterPro" id="IPR011815">
    <property type="entry name" value="PBP_1c"/>
</dbReference>
<accession>A0A1C3JWD7</accession>
<evidence type="ECO:0000259" key="13">
    <source>
        <dbReference type="Pfam" id="PF00905"/>
    </source>
</evidence>
<evidence type="ECO:0000256" key="11">
    <source>
        <dbReference type="ARBA" id="ARBA00049902"/>
    </source>
</evidence>
<feature type="domain" description="Penicillin-binding C-terminal" evidence="15">
    <location>
        <begin position="678"/>
        <end position="747"/>
    </location>
</feature>
<dbReference type="InterPro" id="IPR012338">
    <property type="entry name" value="Beta-lactam/transpept-like"/>
</dbReference>
<evidence type="ECO:0000313" key="18">
    <source>
        <dbReference type="Proteomes" id="UP000092840"/>
    </source>
</evidence>
<dbReference type="Pfam" id="PF06832">
    <property type="entry name" value="BiPBP_C"/>
    <property type="match status" value="1"/>
</dbReference>
<keyword evidence="12" id="KW-0812">Transmembrane</keyword>
<keyword evidence="7" id="KW-0808">Transferase</keyword>
<dbReference type="GO" id="GO:0009252">
    <property type="term" value="P:peptidoglycan biosynthetic process"/>
    <property type="evidence" value="ECO:0007669"/>
    <property type="project" value="UniProtKB-UniPathway"/>
</dbReference>
<reference evidence="17 18" key="1">
    <citation type="submission" date="2016-06" db="EMBL/GenBank/DDBJ databases">
        <authorList>
            <person name="Rodrigo-Torres L."/>
            <person name="Arahal D.R."/>
        </authorList>
    </citation>
    <scope>NUCLEOTIDE SEQUENCE [LARGE SCALE GENOMIC DNA]</scope>
    <source>
        <strain evidence="17 18">CECT 5116</strain>
    </source>
</reference>
<dbReference type="NCBIfam" id="TIGR02073">
    <property type="entry name" value="PBP_1c"/>
    <property type="match status" value="1"/>
</dbReference>
<evidence type="ECO:0000313" key="16">
    <source>
        <dbReference type="EMBL" id="SBT19442.1"/>
    </source>
</evidence>
<dbReference type="InterPro" id="IPR023346">
    <property type="entry name" value="Lysozyme-like_dom_sf"/>
</dbReference>
<keyword evidence="9" id="KW-0511">Multifunctional enzyme</keyword>
<dbReference type="Pfam" id="PF00905">
    <property type="entry name" value="Transpeptidase"/>
    <property type="match status" value="1"/>
</dbReference>
<dbReference type="PANTHER" id="PTHR32282:SF15">
    <property type="entry name" value="PENICILLIN-BINDING PROTEIN 1C"/>
    <property type="match status" value="1"/>
</dbReference>
<dbReference type="UniPathway" id="UPA00219"/>
<evidence type="ECO:0000259" key="14">
    <source>
        <dbReference type="Pfam" id="PF00912"/>
    </source>
</evidence>
<evidence type="ECO:0000256" key="8">
    <source>
        <dbReference type="ARBA" id="ARBA00022801"/>
    </source>
</evidence>
<keyword evidence="4" id="KW-0121">Carboxypeptidase</keyword>
<reference evidence="16 19" key="2">
    <citation type="submission" date="2016-06" db="EMBL/GenBank/DDBJ databases">
        <authorList>
            <person name="Kjaerup R.B."/>
            <person name="Dalgaard T.S."/>
            <person name="Juul-Madsen H.R."/>
        </authorList>
    </citation>
    <scope>NUCLEOTIDE SEQUENCE [LARGE SCALE GENOMIC DNA]</scope>
    <source>
        <strain evidence="16 19">CECT 5115</strain>
    </source>
</reference>
<dbReference type="InterPro" id="IPR050396">
    <property type="entry name" value="Glycosyltr_51/Transpeptidase"/>
</dbReference>
<dbReference type="Gene3D" id="1.10.3810.10">
    <property type="entry name" value="Biosynthetic peptidoglycan transglycosylase-like"/>
    <property type="match status" value="1"/>
</dbReference>
<dbReference type="GO" id="GO:0008658">
    <property type="term" value="F:penicillin binding"/>
    <property type="evidence" value="ECO:0007669"/>
    <property type="project" value="InterPro"/>
</dbReference>
<evidence type="ECO:0000256" key="3">
    <source>
        <dbReference type="ARBA" id="ARBA00007739"/>
    </source>
</evidence>
<dbReference type="SUPFAM" id="SSF56601">
    <property type="entry name" value="beta-lactamase/transpeptidase-like"/>
    <property type="match status" value="1"/>
</dbReference>
<dbReference type="SUPFAM" id="SSF53955">
    <property type="entry name" value="Lysozyme-like"/>
    <property type="match status" value="1"/>
</dbReference>
<dbReference type="InterPro" id="IPR009647">
    <property type="entry name" value="PBP_C"/>
</dbReference>
<evidence type="ECO:0000313" key="17">
    <source>
        <dbReference type="EMBL" id="SBT22882.1"/>
    </source>
</evidence>
<dbReference type="EC" id="2.4.99.28" evidence="10"/>
<comment type="pathway">
    <text evidence="1">Cell wall biogenesis; peptidoglycan biosynthesis.</text>
</comment>
<evidence type="ECO:0000313" key="19">
    <source>
        <dbReference type="Proteomes" id="UP000092871"/>
    </source>
</evidence>
<sequence length="756" mass="83473">MTRLLQYGLGGVIFLLSLILCLDYFWPVDLASRDQSRVVLAEDGSVLRAFADRQGVWRYPVSLNAVSSNYIEALVGYEDQYFFQHPGVNPIALMRAGWQWLRNGEIVSGGSTLTMQVARIRYPQYAKRSISAKLMQILRALQLEAHYSKSDILNYYVNHAPFGGTLEGVQTASMNYFGYGAESLTDAQAALLAILPQAPSYYRPDRHPERALQARNKLMQRLVEQGVWNAARFDDAIIERVSVLPLEHAMHAPLLARRLANLSQSAKIETYINPRWQRAVEGLVKRHVSGIGRHVSAATLVVENTTGKVKAYVGSADFSSTERFGFVDMNQAIRSPGSTLKPFIYGLALDDGLIHSESLLMDVPLSFGDYRPENFNGGFRGPVAVSDALRSSLNMPAVQVLEQLGAARLYLAFSEADLPMFLPDGARPNLSIALGGVGMRLEDIVSAYTAFGNQGKRQSLRYQVSDPSQTKTMLSEGAAWIIRNVMKGDQNMAIKTGTSYGYRDAWAIAVTGQYTVGVWIGRPDNLPVTGHYGRVTAVPLLRQVTRLLGGSSGMLEAKPISVTQKDICWPQGFASDICDEHRSAWVLDNTMPITWYSTRQKEQAFVSPSVDLTLSQDLGLRVPVTCNLPSGIGTYTFNTSVWPAPLEPWLAAGFRRESRIPALDPRCQLNGEPPLQAGLSLQGVESGQRFTQDGKLSLKLSVSGGEGPFFWYLDGVLQPISDRSWHFVPPLGSHQLVVADRKGQVESRHFDVQASH</sequence>
<evidence type="ECO:0000256" key="12">
    <source>
        <dbReference type="SAM" id="Phobius"/>
    </source>
</evidence>
<dbReference type="RefSeq" id="WP_067038808.1">
    <property type="nucleotide sequence ID" value="NZ_FLRA01000037.1"/>
</dbReference>
<dbReference type="EMBL" id="FLRA01000037">
    <property type="protein sequence ID" value="SBT19442.1"/>
    <property type="molecule type" value="Genomic_DNA"/>
</dbReference>
<feature type="transmembrane region" description="Helical" evidence="12">
    <location>
        <begin position="7"/>
        <end position="26"/>
    </location>
</feature>
<feature type="domain" description="Penicillin-binding protein transpeptidase" evidence="13">
    <location>
        <begin position="298"/>
        <end position="499"/>
    </location>
</feature>
<evidence type="ECO:0000256" key="10">
    <source>
        <dbReference type="ARBA" id="ARBA00044770"/>
    </source>
</evidence>
<keyword evidence="6" id="KW-0328">Glycosyltransferase</keyword>
<evidence type="ECO:0000256" key="1">
    <source>
        <dbReference type="ARBA" id="ARBA00004752"/>
    </source>
</evidence>
<comment type="similarity">
    <text evidence="3">In the N-terminal section; belongs to the glycosyltransferase 51 family.</text>
</comment>
<dbReference type="Pfam" id="PF00912">
    <property type="entry name" value="Transgly"/>
    <property type="match status" value="1"/>
</dbReference>
<gene>
    <name evidence="16" type="primary">pbpF_2</name>
    <name evidence="16" type="ORF">MGA5115_03607</name>
    <name evidence="17" type="ORF">MGA5116_03512</name>
</gene>
<evidence type="ECO:0000256" key="7">
    <source>
        <dbReference type="ARBA" id="ARBA00022679"/>
    </source>
</evidence>
<organism evidence="16 19">
    <name type="scientific">Marinomonas gallaica</name>
    <dbReference type="NCBI Taxonomy" id="1806667"/>
    <lineage>
        <taxon>Bacteria</taxon>
        <taxon>Pseudomonadati</taxon>
        <taxon>Pseudomonadota</taxon>
        <taxon>Gammaproteobacteria</taxon>
        <taxon>Oceanospirillales</taxon>
        <taxon>Oceanospirillaceae</taxon>
        <taxon>Marinomonas</taxon>
    </lineage>
</organism>
<protein>
    <recommendedName>
        <fullName evidence="10">peptidoglycan glycosyltransferase</fullName>
        <ecNumber evidence="10">2.4.99.28</ecNumber>
    </recommendedName>
</protein>
<keyword evidence="8" id="KW-0378">Hydrolase</keyword>
<dbReference type="EMBL" id="FLRB01000036">
    <property type="protein sequence ID" value="SBT22882.1"/>
    <property type="molecule type" value="Genomic_DNA"/>
</dbReference>
<dbReference type="InterPro" id="IPR036950">
    <property type="entry name" value="PBP_transglycosylase"/>
</dbReference>
<dbReference type="Proteomes" id="UP000092871">
    <property type="component" value="Unassembled WGS sequence"/>
</dbReference>
<evidence type="ECO:0000256" key="2">
    <source>
        <dbReference type="ARBA" id="ARBA00007090"/>
    </source>
</evidence>
<evidence type="ECO:0000259" key="15">
    <source>
        <dbReference type="Pfam" id="PF06832"/>
    </source>
</evidence>
<dbReference type="AlphaFoldDB" id="A0A1C3JWD7"/>
<feature type="domain" description="Glycosyl transferase family 51" evidence="14">
    <location>
        <begin position="46"/>
        <end position="222"/>
    </location>
</feature>
<evidence type="ECO:0000256" key="9">
    <source>
        <dbReference type="ARBA" id="ARBA00023268"/>
    </source>
</evidence>
<evidence type="ECO:0000256" key="4">
    <source>
        <dbReference type="ARBA" id="ARBA00022645"/>
    </source>
</evidence>
<comment type="catalytic activity">
    <reaction evidence="11">
        <text>[GlcNAc-(1-&gt;4)-Mur2Ac(oyl-L-Ala-gamma-D-Glu-L-Lys-D-Ala-D-Ala)](n)-di-trans,octa-cis-undecaprenyl diphosphate + beta-D-GlcNAc-(1-&gt;4)-Mur2Ac(oyl-L-Ala-gamma-D-Glu-L-Lys-D-Ala-D-Ala)-di-trans,octa-cis-undecaprenyl diphosphate = [GlcNAc-(1-&gt;4)-Mur2Ac(oyl-L-Ala-gamma-D-Glu-L-Lys-D-Ala-D-Ala)](n+1)-di-trans,octa-cis-undecaprenyl diphosphate + di-trans,octa-cis-undecaprenyl diphosphate + H(+)</text>
        <dbReference type="Rhea" id="RHEA:23708"/>
        <dbReference type="Rhea" id="RHEA-COMP:9602"/>
        <dbReference type="Rhea" id="RHEA-COMP:9603"/>
        <dbReference type="ChEBI" id="CHEBI:15378"/>
        <dbReference type="ChEBI" id="CHEBI:58405"/>
        <dbReference type="ChEBI" id="CHEBI:60033"/>
        <dbReference type="ChEBI" id="CHEBI:78435"/>
        <dbReference type="EC" id="2.4.99.28"/>
    </reaction>
</comment>
<dbReference type="Proteomes" id="UP000092840">
    <property type="component" value="Unassembled WGS sequence"/>
</dbReference>
<dbReference type="InterPro" id="IPR001460">
    <property type="entry name" value="PCN-bd_Tpept"/>
</dbReference>
<keyword evidence="12" id="KW-0472">Membrane</keyword>
<proteinExistence type="inferred from homology"/>
<evidence type="ECO:0000256" key="6">
    <source>
        <dbReference type="ARBA" id="ARBA00022676"/>
    </source>
</evidence>
<dbReference type="GO" id="GO:0030288">
    <property type="term" value="C:outer membrane-bounded periplasmic space"/>
    <property type="evidence" value="ECO:0007669"/>
    <property type="project" value="TreeGrafter"/>
</dbReference>